<evidence type="ECO:0000256" key="2">
    <source>
        <dbReference type="RuleBase" id="RU362119"/>
    </source>
</evidence>
<dbReference type="EMBL" id="CP110232">
    <property type="protein sequence ID" value="WEG74240.1"/>
    <property type="molecule type" value="Genomic_DNA"/>
</dbReference>
<dbReference type="InterPro" id="IPR006179">
    <property type="entry name" value="5_nucleotidase/apyrase"/>
</dbReference>
<dbReference type="AlphaFoldDB" id="A0AAF0CWE6"/>
<keyword evidence="4" id="KW-0812">Transmembrane</keyword>
<dbReference type="InterPro" id="IPR006146">
    <property type="entry name" value="5'-Nucleotdase_CS"/>
</dbReference>
<evidence type="ECO:0000259" key="5">
    <source>
        <dbReference type="Pfam" id="PF00149"/>
    </source>
</evidence>
<dbReference type="PRINTS" id="PR01607">
    <property type="entry name" value="APYRASEFAMLY"/>
</dbReference>
<dbReference type="KEGG" id="vie:OL234_04910"/>
<keyword evidence="1 2" id="KW-0732">Signal</keyword>
<reference evidence="7" key="1">
    <citation type="submission" date="2022-10" db="EMBL/GenBank/DDBJ databases">
        <title>Vagococcus sp. isolated from poultry meat.</title>
        <authorList>
            <person name="Johansson P."/>
            <person name="Bjorkroth J."/>
        </authorList>
    </citation>
    <scope>NUCLEOTIDE SEQUENCE</scope>
    <source>
        <strain evidence="7">STAA11</strain>
    </source>
</reference>
<name>A0AAF0CWE6_9ENTE</name>
<dbReference type="Pfam" id="PF00149">
    <property type="entry name" value="Metallophos"/>
    <property type="match status" value="1"/>
</dbReference>
<accession>A0AAF0CWE6</accession>
<dbReference type="InterPro" id="IPR008334">
    <property type="entry name" value="5'-Nucleotdase_C"/>
</dbReference>
<proteinExistence type="inferred from homology"/>
<keyword evidence="4" id="KW-0472">Membrane</keyword>
<feature type="region of interest" description="Disordered" evidence="3">
    <location>
        <begin position="598"/>
        <end position="639"/>
    </location>
</feature>
<evidence type="ECO:0000259" key="6">
    <source>
        <dbReference type="Pfam" id="PF02872"/>
    </source>
</evidence>
<evidence type="ECO:0000256" key="4">
    <source>
        <dbReference type="SAM" id="Phobius"/>
    </source>
</evidence>
<dbReference type="SUPFAM" id="SSF56300">
    <property type="entry name" value="Metallo-dependent phosphatases"/>
    <property type="match status" value="1"/>
</dbReference>
<dbReference type="GO" id="GO:0008768">
    <property type="term" value="F:UDP-sugar diphosphatase activity"/>
    <property type="evidence" value="ECO:0007669"/>
    <property type="project" value="TreeGrafter"/>
</dbReference>
<evidence type="ECO:0000313" key="8">
    <source>
        <dbReference type="Proteomes" id="UP001179647"/>
    </source>
</evidence>
<dbReference type="SUPFAM" id="SSF55816">
    <property type="entry name" value="5'-nucleotidase (syn. UDP-sugar hydrolase), C-terminal domain"/>
    <property type="match status" value="1"/>
</dbReference>
<evidence type="ECO:0000256" key="3">
    <source>
        <dbReference type="SAM" id="MobiDB-lite"/>
    </source>
</evidence>
<organism evidence="7 8">
    <name type="scientific">Vagococcus intermedius</name>
    <dbReference type="NCBI Taxonomy" id="2991418"/>
    <lineage>
        <taxon>Bacteria</taxon>
        <taxon>Bacillati</taxon>
        <taxon>Bacillota</taxon>
        <taxon>Bacilli</taxon>
        <taxon>Lactobacillales</taxon>
        <taxon>Enterococcaceae</taxon>
        <taxon>Vagococcus</taxon>
    </lineage>
</organism>
<feature type="transmembrane region" description="Helical" evidence="4">
    <location>
        <begin position="643"/>
        <end position="661"/>
    </location>
</feature>
<dbReference type="GO" id="GO:0000166">
    <property type="term" value="F:nucleotide binding"/>
    <property type="evidence" value="ECO:0007669"/>
    <property type="project" value="UniProtKB-KW"/>
</dbReference>
<dbReference type="Pfam" id="PF02872">
    <property type="entry name" value="5_nucleotid_C"/>
    <property type="match status" value="1"/>
</dbReference>
<evidence type="ECO:0000256" key="1">
    <source>
        <dbReference type="ARBA" id="ARBA00022729"/>
    </source>
</evidence>
<evidence type="ECO:0000313" key="7">
    <source>
        <dbReference type="EMBL" id="WEG74240.1"/>
    </source>
</evidence>
<dbReference type="PROSITE" id="PS00786">
    <property type="entry name" value="5_NUCLEOTIDASE_2"/>
    <property type="match status" value="1"/>
</dbReference>
<dbReference type="Gene3D" id="3.90.780.10">
    <property type="entry name" value="5'-Nucleotidase, C-terminal domain"/>
    <property type="match status" value="1"/>
</dbReference>
<dbReference type="Gene3D" id="3.60.21.10">
    <property type="match status" value="1"/>
</dbReference>
<keyword evidence="2" id="KW-0547">Nucleotide-binding</keyword>
<dbReference type="GO" id="GO:0008253">
    <property type="term" value="F:5'-nucleotidase activity"/>
    <property type="evidence" value="ECO:0007669"/>
    <property type="project" value="TreeGrafter"/>
</dbReference>
<feature type="chain" id="PRO_5041780963" evidence="2">
    <location>
        <begin position="21"/>
        <end position="665"/>
    </location>
</feature>
<keyword evidence="4" id="KW-1133">Transmembrane helix</keyword>
<dbReference type="InterPro" id="IPR004843">
    <property type="entry name" value="Calcineurin-like_PHP"/>
</dbReference>
<gene>
    <name evidence="7" type="ORF">OL234_04910</name>
</gene>
<dbReference type="GO" id="GO:0046872">
    <property type="term" value="F:metal ion binding"/>
    <property type="evidence" value="ECO:0007669"/>
    <property type="project" value="InterPro"/>
</dbReference>
<feature type="signal peptide" evidence="2">
    <location>
        <begin position="1"/>
        <end position="20"/>
    </location>
</feature>
<dbReference type="InterPro" id="IPR029052">
    <property type="entry name" value="Metallo-depent_PP-like"/>
</dbReference>
<protein>
    <submittedName>
        <fullName evidence="7">Bifunctional metallophosphatase/5'-nucleotidase</fullName>
    </submittedName>
</protein>
<feature type="domain" description="5'-Nucleotidase C-terminal" evidence="6">
    <location>
        <begin position="411"/>
        <end position="568"/>
    </location>
</feature>
<dbReference type="PANTHER" id="PTHR11575">
    <property type="entry name" value="5'-NUCLEOTIDASE-RELATED"/>
    <property type="match status" value="1"/>
</dbReference>
<dbReference type="InterPro" id="IPR036907">
    <property type="entry name" value="5'-Nucleotdase_C_sf"/>
</dbReference>
<dbReference type="Proteomes" id="UP001179647">
    <property type="component" value="Chromosome"/>
</dbReference>
<dbReference type="GO" id="GO:0009166">
    <property type="term" value="P:nucleotide catabolic process"/>
    <property type="evidence" value="ECO:0007669"/>
    <property type="project" value="InterPro"/>
</dbReference>
<sequence length="665" mass="72455">MGKWQSVSKKVLLVTLCSTALGMVGSKMEATETNNTIPIQMLGVNDFHGGIDSVGTAFIEGEPKEGVGRLGNLAVHLNEAESEFKEKYPDGVSVRLQGGDLVGGSPANSALLQDEPTIKAFELMNFSIGTLGNHEFDEGLKEFKRILNGEAPKREDFGENMDDDLWNVLEAYPRVPSTQEIVVANIENKTDGDHGKKGDIPYGFNPYTIKTYGEGEQEVKVAYLGIITSEFPNLVLAEHTKDFEVLDEAETIAKYSKELREDGVNAIVVVSHIAATSNKGEVEGEVVDVMKEVDKLDPENSIDVIFAGHNHQFTNGLVKAKNNDVRVVQSTSQGKAYIDLKGELDPSTQDFITTPSAEVKTNTEVGEGKRDPEVQAVIDEANELIKPITEAKVVEADLATTTKNEEGDAIISKDYNSHNESVLGNLITDAQLEMANKGELKDADGKPVQADFALTNDGGIRADLIVQKNGDVSWGAIQAVQPFGNILQVVEITGKDLKSALNEQHKNGKLHYFLEIAGLKMTYQGVGDEFEITSLTDMDGNDIKDDQKYNIIINDFLFGGGDGFKSFTKGKLVTAMDTDTATFVNYFKELAAENKQIEAPELGRKTEKKVSKDDTPKVNKTEESDSTNPQEKNKKESNKTTKMLGLVAGTIAALAIIIAAIKRKK</sequence>
<dbReference type="RefSeq" id="WP_275470039.1">
    <property type="nucleotide sequence ID" value="NZ_CP110232.1"/>
</dbReference>
<dbReference type="GO" id="GO:0030288">
    <property type="term" value="C:outer membrane-bounded periplasmic space"/>
    <property type="evidence" value="ECO:0007669"/>
    <property type="project" value="TreeGrafter"/>
</dbReference>
<dbReference type="PANTHER" id="PTHR11575:SF24">
    <property type="entry name" value="5'-NUCLEOTIDASE"/>
    <property type="match status" value="1"/>
</dbReference>
<feature type="domain" description="Calcineurin-like phosphoesterase" evidence="5">
    <location>
        <begin position="43"/>
        <end position="312"/>
    </location>
</feature>
<feature type="compositionally biased region" description="Basic and acidic residues" evidence="3">
    <location>
        <begin position="598"/>
        <end position="623"/>
    </location>
</feature>
<keyword evidence="8" id="KW-1185">Reference proteome</keyword>
<keyword evidence="2" id="KW-0378">Hydrolase</keyword>
<comment type="similarity">
    <text evidence="2">Belongs to the 5'-nucleotidase family.</text>
</comment>